<evidence type="ECO:0000313" key="3">
    <source>
        <dbReference type="Proteomes" id="UP000243297"/>
    </source>
</evidence>
<dbReference type="Proteomes" id="UP000243297">
    <property type="component" value="Unassembled WGS sequence"/>
</dbReference>
<dbReference type="OrthoDB" id="1655868at2"/>
<protein>
    <submittedName>
        <fullName evidence="2">Uncharacterized protein</fullName>
    </submittedName>
</protein>
<feature type="region of interest" description="Disordered" evidence="1">
    <location>
        <begin position="40"/>
        <end position="74"/>
    </location>
</feature>
<sequence length="246" mass="27728">MKKLMGLLFEEEEVVEEEEVFEEQISTPLPLKREEKKVVQQPKRQVQPQAQQVVQQPKPLLSSESVDGLNIPNPHARVLVEEPKPESKKISMTIDDLVEVKPVVKQHEAPAQVSKKKQMQTGYEFTPVISPIFGVDEKDAEAVIPTAPKKKIGDSRIGTIISPMYGVDKTAEPDTTKLETSKTHKATETEIKAERDVINLTLDDILARTAALSGRKNEMEEIEEVEYTEKKVINNRNMSLFDDGEE</sequence>
<evidence type="ECO:0000313" key="2">
    <source>
        <dbReference type="EMBL" id="SJZ86946.1"/>
    </source>
</evidence>
<dbReference type="RefSeq" id="WP_078712304.1">
    <property type="nucleotide sequence ID" value="NZ_FUWY01000005.1"/>
</dbReference>
<evidence type="ECO:0000256" key="1">
    <source>
        <dbReference type="SAM" id="MobiDB-lite"/>
    </source>
</evidence>
<dbReference type="STRING" id="118967.SAMN02745191_1899"/>
<dbReference type="EMBL" id="FUWY01000005">
    <property type="protein sequence ID" value="SJZ86946.1"/>
    <property type="molecule type" value="Genomic_DNA"/>
</dbReference>
<proteinExistence type="predicted"/>
<name>A0A1T4P6W2_9FIRM</name>
<organism evidence="2 3">
    <name type="scientific">Anaerorhabdus furcosa</name>
    <dbReference type="NCBI Taxonomy" id="118967"/>
    <lineage>
        <taxon>Bacteria</taxon>
        <taxon>Bacillati</taxon>
        <taxon>Bacillota</taxon>
        <taxon>Erysipelotrichia</taxon>
        <taxon>Erysipelotrichales</taxon>
        <taxon>Erysipelotrichaceae</taxon>
        <taxon>Anaerorhabdus</taxon>
    </lineage>
</organism>
<dbReference type="AlphaFoldDB" id="A0A1T4P6W2"/>
<keyword evidence="3" id="KW-1185">Reference proteome</keyword>
<reference evidence="3" key="1">
    <citation type="submission" date="2017-02" db="EMBL/GenBank/DDBJ databases">
        <authorList>
            <person name="Varghese N."/>
            <person name="Submissions S."/>
        </authorList>
    </citation>
    <scope>NUCLEOTIDE SEQUENCE [LARGE SCALE GENOMIC DNA]</scope>
    <source>
        <strain evidence="3">ATCC 25662</strain>
    </source>
</reference>
<gene>
    <name evidence="2" type="ORF">SAMN02745191_1899</name>
</gene>
<feature type="compositionally biased region" description="Low complexity" evidence="1">
    <location>
        <begin position="40"/>
        <end position="59"/>
    </location>
</feature>
<accession>A0A1T4P6W2</accession>